<name>A0A4Z2IIC8_9TELE</name>
<sequence>MREQLVEQGNRKDARAPRGHVMLEARGHVMLEARGHVMLEARGHVMLEARGHVMLLTRRSCDAAHRELEAGPWWLYGEMW</sequence>
<keyword evidence="2" id="KW-1185">Reference proteome</keyword>
<reference evidence="1 2" key="1">
    <citation type="submission" date="2019-03" db="EMBL/GenBank/DDBJ databases">
        <title>First draft genome of Liparis tanakae, snailfish: a comprehensive survey of snailfish specific genes.</title>
        <authorList>
            <person name="Kim W."/>
            <person name="Song I."/>
            <person name="Jeong J.-H."/>
            <person name="Kim D."/>
            <person name="Kim S."/>
            <person name="Ryu S."/>
            <person name="Song J.Y."/>
            <person name="Lee S.K."/>
        </authorList>
    </citation>
    <scope>NUCLEOTIDE SEQUENCE [LARGE SCALE GENOMIC DNA]</scope>
    <source>
        <tissue evidence="1">Muscle</tissue>
    </source>
</reference>
<comment type="caution">
    <text evidence="1">The sequence shown here is derived from an EMBL/GenBank/DDBJ whole genome shotgun (WGS) entry which is preliminary data.</text>
</comment>
<evidence type="ECO:0000313" key="2">
    <source>
        <dbReference type="Proteomes" id="UP000314294"/>
    </source>
</evidence>
<accession>A0A4Z2IIC8</accession>
<gene>
    <name evidence="1" type="ORF">EYF80_012038</name>
</gene>
<proteinExistence type="predicted"/>
<dbReference type="AlphaFoldDB" id="A0A4Z2IIC8"/>
<dbReference type="EMBL" id="SRLO01000080">
    <property type="protein sequence ID" value="TNN77740.1"/>
    <property type="molecule type" value="Genomic_DNA"/>
</dbReference>
<dbReference type="Proteomes" id="UP000314294">
    <property type="component" value="Unassembled WGS sequence"/>
</dbReference>
<protein>
    <submittedName>
        <fullName evidence="1">Uncharacterized protein</fullName>
    </submittedName>
</protein>
<evidence type="ECO:0000313" key="1">
    <source>
        <dbReference type="EMBL" id="TNN77740.1"/>
    </source>
</evidence>
<organism evidence="1 2">
    <name type="scientific">Liparis tanakae</name>
    <name type="common">Tanaka's snailfish</name>
    <dbReference type="NCBI Taxonomy" id="230148"/>
    <lineage>
        <taxon>Eukaryota</taxon>
        <taxon>Metazoa</taxon>
        <taxon>Chordata</taxon>
        <taxon>Craniata</taxon>
        <taxon>Vertebrata</taxon>
        <taxon>Euteleostomi</taxon>
        <taxon>Actinopterygii</taxon>
        <taxon>Neopterygii</taxon>
        <taxon>Teleostei</taxon>
        <taxon>Neoteleostei</taxon>
        <taxon>Acanthomorphata</taxon>
        <taxon>Eupercaria</taxon>
        <taxon>Perciformes</taxon>
        <taxon>Cottioidei</taxon>
        <taxon>Cottales</taxon>
        <taxon>Liparidae</taxon>
        <taxon>Liparis</taxon>
    </lineage>
</organism>